<organism evidence="7 8">
    <name type="scientific">Batrachochytrium dendrobatidis (strain JEL423)</name>
    <dbReference type="NCBI Taxonomy" id="403673"/>
    <lineage>
        <taxon>Eukaryota</taxon>
        <taxon>Fungi</taxon>
        <taxon>Fungi incertae sedis</taxon>
        <taxon>Chytridiomycota</taxon>
        <taxon>Chytridiomycota incertae sedis</taxon>
        <taxon>Chytridiomycetes</taxon>
        <taxon>Rhizophydiales</taxon>
        <taxon>Rhizophydiales incertae sedis</taxon>
        <taxon>Batrachochytrium</taxon>
    </lineage>
</organism>
<evidence type="ECO:0000259" key="6">
    <source>
        <dbReference type="PROSITE" id="PS50600"/>
    </source>
</evidence>
<evidence type="ECO:0000313" key="7">
    <source>
        <dbReference type="EMBL" id="OAJ39149.1"/>
    </source>
</evidence>
<feature type="domain" description="Ubiquitin-like protease family profile" evidence="6">
    <location>
        <begin position="405"/>
        <end position="565"/>
    </location>
</feature>
<evidence type="ECO:0000313" key="8">
    <source>
        <dbReference type="Proteomes" id="UP000077115"/>
    </source>
</evidence>
<evidence type="ECO:0000256" key="5">
    <source>
        <dbReference type="SAM" id="MobiDB-lite"/>
    </source>
</evidence>
<evidence type="ECO:0000256" key="2">
    <source>
        <dbReference type="ARBA" id="ARBA00022670"/>
    </source>
</evidence>
<keyword evidence="4" id="KW-0788">Thiol protease</keyword>
<dbReference type="GO" id="GO:0006508">
    <property type="term" value="P:proteolysis"/>
    <property type="evidence" value="ECO:0007669"/>
    <property type="project" value="UniProtKB-KW"/>
</dbReference>
<sequence>MDTSIGKTSLNAGESTPDNIETHSLLKRPISLLVADLFSKLLTPLKLLSAKRPKPFNIEELDSVESASQDPSAHKSTTPTASDTLYPPESAFNTLTMPPSKYSVSYKPTTNFTVTNIEASSSLESYRWDRQRSLSNTTDSQTVSLTNTSFSKKSPTRTNKITEPSIKRLWSPTAWAVTPNRANYIPSSTKSSQNGSVSYHLGNRVSKKRATNGLSYIRNHIAQRGNQAQTSLLQQYISGYTEATRSGFQSSASDFVAVESYLKQVRVGELAQETEASKQLAVKSLERKARLENAVSQSRSTPKPKYTPSKHTALSTTFSDTEWIQSLRRKVEQSSKSLSDIRTSEIQTPIFDSLLAKDSLQDEMIKKLKLQKNQQAIVPLSKEAQMKVEDAMSPGVELLVQGFSVSICKKDIHTLKGSSWLNDEIINFYGQLCMKRSKDFPEKYPKIHIFNTFFYEKLRTQGYSSVRRWTKKVDLFSIDLIIIPIHIGMHWTCAAINFKASQFEYYDSLLGDNYLCLELLRDYLIQESNDKKKKQLDLDNWENWIPKVCNGFFEYLFHCRLYLSLFS</sequence>
<dbReference type="PANTHER" id="PTHR12606">
    <property type="entry name" value="SENTRIN/SUMO-SPECIFIC PROTEASE"/>
    <property type="match status" value="1"/>
</dbReference>
<dbReference type="SUPFAM" id="SSF54001">
    <property type="entry name" value="Cysteine proteinases"/>
    <property type="match status" value="1"/>
</dbReference>
<dbReference type="VEuPathDB" id="FungiDB:BDEG_23017"/>
<dbReference type="InterPro" id="IPR038765">
    <property type="entry name" value="Papain-like_cys_pep_sf"/>
</dbReference>
<reference evidence="7 8" key="2">
    <citation type="submission" date="2016-05" db="EMBL/GenBank/DDBJ databases">
        <title>Lineage-specific infection strategies underlie the spectrum of fungal disease in amphibians.</title>
        <authorList>
            <person name="Cuomo C.A."/>
            <person name="Farrer R.A."/>
            <person name="James T."/>
            <person name="Longcore J."/>
            <person name="Birren B."/>
        </authorList>
    </citation>
    <scope>NUCLEOTIDE SEQUENCE [LARGE SCALE GENOMIC DNA]</scope>
    <source>
        <strain evidence="7 8">JEL423</strain>
    </source>
</reference>
<dbReference type="EMBL" id="DS022302">
    <property type="protein sequence ID" value="OAJ39149.1"/>
    <property type="molecule type" value="Genomic_DNA"/>
</dbReference>
<feature type="region of interest" description="Disordered" evidence="5">
    <location>
        <begin position="63"/>
        <end position="87"/>
    </location>
</feature>
<comment type="similarity">
    <text evidence="1">Belongs to the peptidase C48 family.</text>
</comment>
<protein>
    <recommendedName>
        <fullName evidence="6">Ubiquitin-like protease family profile domain-containing protein</fullName>
    </recommendedName>
</protein>
<keyword evidence="2" id="KW-0645">Protease</keyword>
<name>A0A177WGA2_BATDL</name>
<accession>A0A177WGA2</accession>
<gene>
    <name evidence="7" type="ORF">BDEG_23017</name>
</gene>
<feature type="region of interest" description="Disordered" evidence="5">
    <location>
        <begin position="1"/>
        <end position="20"/>
    </location>
</feature>
<dbReference type="GO" id="GO:0005634">
    <property type="term" value="C:nucleus"/>
    <property type="evidence" value="ECO:0007669"/>
    <property type="project" value="TreeGrafter"/>
</dbReference>
<evidence type="ECO:0000256" key="4">
    <source>
        <dbReference type="ARBA" id="ARBA00022807"/>
    </source>
</evidence>
<dbReference type="GO" id="GO:0016929">
    <property type="term" value="F:deSUMOylase activity"/>
    <property type="evidence" value="ECO:0007669"/>
    <property type="project" value="TreeGrafter"/>
</dbReference>
<dbReference type="PANTHER" id="PTHR12606:SF141">
    <property type="entry name" value="GH15225P-RELATED"/>
    <property type="match status" value="1"/>
</dbReference>
<dbReference type="PROSITE" id="PS50600">
    <property type="entry name" value="ULP_PROTEASE"/>
    <property type="match status" value="1"/>
</dbReference>
<dbReference type="InterPro" id="IPR003653">
    <property type="entry name" value="Peptidase_C48_C"/>
</dbReference>
<keyword evidence="3" id="KW-0378">Hydrolase</keyword>
<feature type="compositionally biased region" description="Polar residues" evidence="5">
    <location>
        <begin position="65"/>
        <end position="83"/>
    </location>
</feature>
<evidence type="ECO:0000256" key="1">
    <source>
        <dbReference type="ARBA" id="ARBA00005234"/>
    </source>
</evidence>
<evidence type="ECO:0000256" key="3">
    <source>
        <dbReference type="ARBA" id="ARBA00022801"/>
    </source>
</evidence>
<dbReference type="Gene3D" id="3.40.395.10">
    <property type="entry name" value="Adenoviral Proteinase, Chain A"/>
    <property type="match status" value="1"/>
</dbReference>
<feature type="region of interest" description="Disordered" evidence="5">
    <location>
        <begin position="292"/>
        <end position="312"/>
    </location>
</feature>
<reference evidence="7 8" key="1">
    <citation type="submission" date="2006-10" db="EMBL/GenBank/DDBJ databases">
        <title>The Genome Sequence of Batrachochytrium dendrobatidis JEL423.</title>
        <authorList>
            <consortium name="The Broad Institute Genome Sequencing Platform"/>
            <person name="Birren B."/>
            <person name="Lander E."/>
            <person name="Galagan J."/>
            <person name="Cuomo C."/>
            <person name="Devon K."/>
            <person name="Jaffe D."/>
            <person name="Butler J."/>
            <person name="Alvarez P."/>
            <person name="Gnerre S."/>
            <person name="Grabherr M."/>
            <person name="Kleber M."/>
            <person name="Mauceli E."/>
            <person name="Brockman W."/>
            <person name="Young S."/>
            <person name="LaButti K."/>
            <person name="Sykes S."/>
            <person name="DeCaprio D."/>
            <person name="Crawford M."/>
            <person name="Koehrsen M."/>
            <person name="Engels R."/>
            <person name="Montgomery P."/>
            <person name="Pearson M."/>
            <person name="Howarth C."/>
            <person name="Larson L."/>
            <person name="White J."/>
            <person name="O'Leary S."/>
            <person name="Kodira C."/>
            <person name="Zeng Q."/>
            <person name="Yandava C."/>
            <person name="Alvarado L."/>
            <person name="Longcore J."/>
            <person name="James T."/>
        </authorList>
    </citation>
    <scope>NUCLEOTIDE SEQUENCE [LARGE SCALE GENOMIC DNA]</scope>
    <source>
        <strain evidence="7 8">JEL423</strain>
    </source>
</reference>
<dbReference type="Pfam" id="PF02902">
    <property type="entry name" value="Peptidase_C48"/>
    <property type="match status" value="1"/>
</dbReference>
<feature type="compositionally biased region" description="Polar residues" evidence="5">
    <location>
        <begin position="1"/>
        <end position="19"/>
    </location>
</feature>
<proteinExistence type="inferred from homology"/>
<dbReference type="AlphaFoldDB" id="A0A177WGA2"/>
<dbReference type="Proteomes" id="UP000077115">
    <property type="component" value="Unassembled WGS sequence"/>
</dbReference>
<dbReference type="GO" id="GO:0016926">
    <property type="term" value="P:protein desumoylation"/>
    <property type="evidence" value="ECO:0007669"/>
    <property type="project" value="TreeGrafter"/>
</dbReference>